<comment type="caution">
    <text evidence="1">The sequence shown here is derived from an EMBL/GenBank/DDBJ whole genome shotgun (WGS) entry which is preliminary data.</text>
</comment>
<sequence>MSDLSHYIGGDLALSVTGDLALSSGTLEGQQRILRRLLTNAGDYLWQLDYGAGASQEIGKTLDAGRLRALIREQLFNEAIVSHQPDPVILISPIDHGISVRIQYVDAEVRQPVNLAFNINR</sequence>
<dbReference type="RefSeq" id="WP_328595803.1">
    <property type="nucleotide sequence ID" value="NZ_WHUG01000004.1"/>
</dbReference>
<dbReference type="Proteomes" id="UP000440498">
    <property type="component" value="Unassembled WGS sequence"/>
</dbReference>
<organism evidence="1 2">
    <name type="scientific">Rugamonas aquatica</name>
    <dbReference type="NCBI Taxonomy" id="2743357"/>
    <lineage>
        <taxon>Bacteria</taxon>
        <taxon>Pseudomonadati</taxon>
        <taxon>Pseudomonadota</taxon>
        <taxon>Betaproteobacteria</taxon>
        <taxon>Burkholderiales</taxon>
        <taxon>Oxalobacteraceae</taxon>
        <taxon>Telluria group</taxon>
        <taxon>Rugamonas</taxon>
    </lineage>
</organism>
<dbReference type="EMBL" id="WHUG01000004">
    <property type="protein sequence ID" value="MQA39059.1"/>
    <property type="molecule type" value="Genomic_DNA"/>
</dbReference>
<evidence type="ECO:0000313" key="1">
    <source>
        <dbReference type="EMBL" id="MQA39059.1"/>
    </source>
</evidence>
<name>A0A6A7N1W5_9BURK</name>
<dbReference type="AlphaFoldDB" id="A0A6A7N1W5"/>
<keyword evidence="2" id="KW-1185">Reference proteome</keyword>
<reference evidence="1 2" key="1">
    <citation type="submission" date="2019-10" db="EMBL/GenBank/DDBJ databases">
        <title>Two novel species isolated from a subtropical stream in China.</title>
        <authorList>
            <person name="Lu H."/>
        </authorList>
    </citation>
    <scope>NUCLEOTIDE SEQUENCE [LARGE SCALE GENOMIC DNA]</scope>
    <source>
        <strain evidence="1 2">FT29W</strain>
    </source>
</reference>
<accession>A0A6A7N1W5</accession>
<proteinExistence type="predicted"/>
<evidence type="ECO:0000313" key="2">
    <source>
        <dbReference type="Proteomes" id="UP000440498"/>
    </source>
</evidence>
<protein>
    <submittedName>
        <fullName evidence="1">Phage tail protein</fullName>
    </submittedName>
</protein>
<gene>
    <name evidence="1" type="ORF">GEV02_12920</name>
</gene>